<dbReference type="RefSeq" id="WP_369192799.1">
    <property type="nucleotide sequence ID" value="NZ_CP163431.1"/>
</dbReference>
<gene>
    <name evidence="1" type="ORF">AB5J58_26175</name>
</gene>
<sequence length="67" mass="7643">MGLFHARGAKQGAKGIESGHRVALALVFRVYPFLIFGEDLVHRFSALRDDRAKLLAVDRFFCRRLLL</sequence>
<name>A0AB39MSN9_9ACTN</name>
<dbReference type="EMBL" id="CP163431">
    <property type="protein sequence ID" value="XDQ08172.1"/>
    <property type="molecule type" value="Genomic_DNA"/>
</dbReference>
<organism evidence="1">
    <name type="scientific">Streptomyces sp. R08</name>
    <dbReference type="NCBI Taxonomy" id="3238624"/>
    <lineage>
        <taxon>Bacteria</taxon>
        <taxon>Bacillati</taxon>
        <taxon>Actinomycetota</taxon>
        <taxon>Actinomycetes</taxon>
        <taxon>Kitasatosporales</taxon>
        <taxon>Streptomycetaceae</taxon>
        <taxon>Streptomyces</taxon>
    </lineage>
</organism>
<proteinExistence type="predicted"/>
<evidence type="ECO:0000313" key="1">
    <source>
        <dbReference type="EMBL" id="XDQ08172.1"/>
    </source>
</evidence>
<accession>A0AB39MSN9</accession>
<protein>
    <submittedName>
        <fullName evidence="1">Uncharacterized protein</fullName>
    </submittedName>
</protein>
<reference evidence="1" key="1">
    <citation type="submission" date="2024-07" db="EMBL/GenBank/DDBJ databases">
        <authorList>
            <person name="Yu S.T."/>
        </authorList>
    </citation>
    <scope>NUCLEOTIDE SEQUENCE</scope>
    <source>
        <strain evidence="1">R08</strain>
    </source>
</reference>
<dbReference type="AlphaFoldDB" id="A0AB39MSN9"/>